<gene>
    <name evidence="1" type="ORF">VNO78_06401</name>
</gene>
<name>A0AAN9XR38_PSOTE</name>
<evidence type="ECO:0000313" key="2">
    <source>
        <dbReference type="Proteomes" id="UP001386955"/>
    </source>
</evidence>
<protein>
    <submittedName>
        <fullName evidence="1">Uncharacterized protein</fullName>
    </submittedName>
</protein>
<sequence>MAMHAQRDHMHQPVPLLLWSPSNVSNLVLFGTTLFTLRFSVLDLRFCIFEGPLDPGFGRTRFGDLGIHLPFMDY</sequence>
<proteinExistence type="predicted"/>
<organism evidence="1 2">
    <name type="scientific">Psophocarpus tetragonolobus</name>
    <name type="common">Winged bean</name>
    <name type="synonym">Dolichos tetragonolobus</name>
    <dbReference type="NCBI Taxonomy" id="3891"/>
    <lineage>
        <taxon>Eukaryota</taxon>
        <taxon>Viridiplantae</taxon>
        <taxon>Streptophyta</taxon>
        <taxon>Embryophyta</taxon>
        <taxon>Tracheophyta</taxon>
        <taxon>Spermatophyta</taxon>
        <taxon>Magnoliopsida</taxon>
        <taxon>eudicotyledons</taxon>
        <taxon>Gunneridae</taxon>
        <taxon>Pentapetalae</taxon>
        <taxon>rosids</taxon>
        <taxon>fabids</taxon>
        <taxon>Fabales</taxon>
        <taxon>Fabaceae</taxon>
        <taxon>Papilionoideae</taxon>
        <taxon>50 kb inversion clade</taxon>
        <taxon>NPAAA clade</taxon>
        <taxon>indigoferoid/millettioid clade</taxon>
        <taxon>Phaseoleae</taxon>
        <taxon>Psophocarpus</taxon>
    </lineage>
</organism>
<dbReference type="Proteomes" id="UP001386955">
    <property type="component" value="Unassembled WGS sequence"/>
</dbReference>
<accession>A0AAN9XR38</accession>
<reference evidence="1 2" key="1">
    <citation type="submission" date="2024-01" db="EMBL/GenBank/DDBJ databases">
        <title>The genomes of 5 underutilized Papilionoideae crops provide insights into root nodulation and disease resistanc.</title>
        <authorList>
            <person name="Jiang F."/>
        </authorList>
    </citation>
    <scope>NUCLEOTIDE SEQUENCE [LARGE SCALE GENOMIC DNA]</scope>
    <source>
        <strain evidence="1">DUOXIRENSHENG_FW03</strain>
        <tissue evidence="1">Leaves</tissue>
    </source>
</reference>
<evidence type="ECO:0000313" key="1">
    <source>
        <dbReference type="EMBL" id="KAK7405202.1"/>
    </source>
</evidence>
<dbReference type="AlphaFoldDB" id="A0AAN9XR38"/>
<keyword evidence="2" id="KW-1185">Reference proteome</keyword>
<comment type="caution">
    <text evidence="1">The sequence shown here is derived from an EMBL/GenBank/DDBJ whole genome shotgun (WGS) entry which is preliminary data.</text>
</comment>
<dbReference type="EMBL" id="JAYMYS010000002">
    <property type="protein sequence ID" value="KAK7405202.1"/>
    <property type="molecule type" value="Genomic_DNA"/>
</dbReference>